<reference evidence="4 5" key="1">
    <citation type="submission" date="2022-12" db="EMBL/GenBank/DDBJ databases">
        <title>Genome Sequence of Deinococcus aquaticus Type Strain PB314.</title>
        <authorList>
            <person name="Albert C."/>
            <person name="Hill J."/>
            <person name="Boren L."/>
            <person name="Scholz-Ng S."/>
            <person name="Fatema N."/>
            <person name="Grosso R."/>
            <person name="Soboslay E."/>
            <person name="Tuohy J."/>
        </authorList>
    </citation>
    <scope>NUCLEOTIDE SEQUENCE [LARGE SCALE GENOMIC DNA]</scope>
    <source>
        <strain evidence="4 5">PB-314</strain>
        <plasmid evidence="4 5">pDATS01</plasmid>
    </source>
</reference>
<name>A0ABY7V5C9_9DEIO</name>
<dbReference type="InterPro" id="IPR004352">
    <property type="entry name" value="GH114_TIM-barrel"/>
</dbReference>
<dbReference type="SUPFAM" id="SSF51445">
    <property type="entry name" value="(Trans)glycosidases"/>
    <property type="match status" value="1"/>
</dbReference>
<protein>
    <submittedName>
        <fullName evidence="4">Endo alpha-1,4 polygalactosaminidase</fullName>
    </submittedName>
</protein>
<dbReference type="PANTHER" id="PTHR35882">
    <property type="entry name" value="PELA"/>
    <property type="match status" value="1"/>
</dbReference>
<feature type="domain" description="Glycoside-hydrolase family GH114 TIM-barrel" evidence="3">
    <location>
        <begin position="77"/>
        <end position="330"/>
    </location>
</feature>
<dbReference type="InterPro" id="IPR013785">
    <property type="entry name" value="Aldolase_TIM"/>
</dbReference>
<feature type="chain" id="PRO_5046722864" evidence="2">
    <location>
        <begin position="34"/>
        <end position="337"/>
    </location>
</feature>
<organism evidence="4 5">
    <name type="scientific">Deinococcus aquaticus</name>
    <dbReference type="NCBI Taxonomy" id="328692"/>
    <lineage>
        <taxon>Bacteria</taxon>
        <taxon>Thermotogati</taxon>
        <taxon>Deinococcota</taxon>
        <taxon>Deinococci</taxon>
        <taxon>Deinococcales</taxon>
        <taxon>Deinococcaceae</taxon>
        <taxon>Deinococcus</taxon>
    </lineage>
</organism>
<evidence type="ECO:0000259" key="3">
    <source>
        <dbReference type="Pfam" id="PF03537"/>
    </source>
</evidence>
<dbReference type="NCBIfam" id="TIGR01370">
    <property type="entry name" value="MJ1477/TM1410 family putative glycoside hydrolase"/>
    <property type="match status" value="1"/>
</dbReference>
<feature type="signal peptide" evidence="2">
    <location>
        <begin position="1"/>
        <end position="33"/>
    </location>
</feature>
<feature type="compositionally biased region" description="Pro residues" evidence="1">
    <location>
        <begin position="38"/>
        <end position="61"/>
    </location>
</feature>
<geneLocation type="plasmid" evidence="4 5">
    <name>pDATS01</name>
</geneLocation>
<proteinExistence type="predicted"/>
<dbReference type="EMBL" id="CP115166">
    <property type="protein sequence ID" value="WDA60387.1"/>
    <property type="molecule type" value="Genomic_DNA"/>
</dbReference>
<dbReference type="Pfam" id="PF03537">
    <property type="entry name" value="Glyco_hydro_114"/>
    <property type="match status" value="1"/>
</dbReference>
<dbReference type="PRINTS" id="PR01545">
    <property type="entry name" value="THEMAYE10DUF"/>
</dbReference>
<keyword evidence="4" id="KW-0614">Plasmid</keyword>
<evidence type="ECO:0000313" key="4">
    <source>
        <dbReference type="EMBL" id="WDA60387.1"/>
    </source>
</evidence>
<sequence length="337" mass="37181">MYRPHLTRPSLLALALRMLPGLLLVACAAGAGADNQPSTPPSATPPVTTPPVTAPPVPTPPASGSTTRQARLHAARSWGYQLTNYIPARLEPVAASSFDLVVVDAGDDYGVPWPTAELRTATARAGQDDRLLLGYLSIGAAESYRPYWQPGWKTNPPAWLLQEDPDWPGSFNVAYWHPDWQATVLRSLDRLMDSGFDGVYMDLVDAYYRNPQNPDAQADMVTWVCRIAAHAHARDPDFLIVPQNASGLIRDPRYVPCVDALGNEETFMYAMNTPTEPERQTQLLADYAQWKARGKPVFTIEYADREPLITQLYARARAAGLVPYVTVRNVDVLTPGR</sequence>
<keyword evidence="2" id="KW-0732">Signal</keyword>
<gene>
    <name evidence="4" type="ORF">M8445_15330</name>
</gene>
<dbReference type="PANTHER" id="PTHR35882:SF1">
    <property type="match status" value="1"/>
</dbReference>
<dbReference type="Gene3D" id="3.20.20.70">
    <property type="entry name" value="Aldolase class I"/>
    <property type="match status" value="1"/>
</dbReference>
<dbReference type="InterPro" id="IPR017853">
    <property type="entry name" value="GH"/>
</dbReference>
<dbReference type="RefSeq" id="WP_273991166.1">
    <property type="nucleotide sequence ID" value="NZ_BAABQT010000008.1"/>
</dbReference>
<evidence type="ECO:0000256" key="2">
    <source>
        <dbReference type="SAM" id="SignalP"/>
    </source>
</evidence>
<dbReference type="InterPro" id="IPR016063">
    <property type="entry name" value="TM1410_Glycdase"/>
</dbReference>
<accession>A0ABY7V5C9</accession>
<keyword evidence="5" id="KW-1185">Reference proteome</keyword>
<evidence type="ECO:0000256" key="1">
    <source>
        <dbReference type="SAM" id="MobiDB-lite"/>
    </source>
</evidence>
<dbReference type="InterPro" id="IPR016062">
    <property type="entry name" value="TM1410-rel"/>
</dbReference>
<feature type="region of interest" description="Disordered" evidence="1">
    <location>
        <begin position="33"/>
        <end position="66"/>
    </location>
</feature>
<dbReference type="Proteomes" id="UP001217044">
    <property type="component" value="Plasmid pDATS01"/>
</dbReference>
<evidence type="ECO:0000313" key="5">
    <source>
        <dbReference type="Proteomes" id="UP001217044"/>
    </source>
</evidence>